<proteinExistence type="predicted"/>
<protein>
    <submittedName>
        <fullName evidence="1">Uncharacterized protein</fullName>
    </submittedName>
</protein>
<evidence type="ECO:0000313" key="1">
    <source>
        <dbReference type="EMBL" id="JAN09579.1"/>
    </source>
</evidence>
<organism evidence="1">
    <name type="scientific">Daphnia magna</name>
    <dbReference type="NCBI Taxonomy" id="35525"/>
    <lineage>
        <taxon>Eukaryota</taxon>
        <taxon>Metazoa</taxon>
        <taxon>Ecdysozoa</taxon>
        <taxon>Arthropoda</taxon>
        <taxon>Crustacea</taxon>
        <taxon>Branchiopoda</taxon>
        <taxon>Diplostraca</taxon>
        <taxon>Cladocera</taxon>
        <taxon>Anomopoda</taxon>
        <taxon>Daphniidae</taxon>
        <taxon>Daphnia</taxon>
    </lineage>
</organism>
<sequence>MATFSLKRIVVIALIAISLETSHVSGGSFGPCGGQRLDTLASKQYMSASQCVSMGGTCCAMDSVRDHINEDPRMMSATDRCFSCYNSNVVVKCTGSLIRSKPAREADWWVTAAKCNQVGGSCCQKSATYAFSPQFMTTDPDCINCYSGQVALPCGGSLLASNDYTAKTCTTFGGSCCDESPTGGDAFNAGTFPNPESLSCLYCYSGLPAICG</sequence>
<name>A0A0N8B7C4_9CRUS</name>
<dbReference type="EMBL" id="GDIQ01085158">
    <property type="protein sequence ID" value="JAN09579.1"/>
    <property type="molecule type" value="Transcribed_RNA"/>
</dbReference>
<accession>A0A0N8B7C4</accession>
<reference evidence="1" key="1">
    <citation type="submission" date="2015-10" db="EMBL/GenBank/DDBJ databases">
        <title>EvidentialGene: Evidence-directed Construction of Complete mRNA Transcriptomes without Genomes.</title>
        <authorList>
            <person name="Gilbert D.G."/>
        </authorList>
    </citation>
    <scope>NUCLEOTIDE SEQUENCE</scope>
</reference>
<dbReference type="OrthoDB" id="6329296at2759"/>
<dbReference type="AlphaFoldDB" id="A0A0N8B7C4"/>